<organism evidence="8 9">
    <name type="scientific">Streptomonospora nanhaiensis</name>
    <dbReference type="NCBI Taxonomy" id="1323731"/>
    <lineage>
        <taxon>Bacteria</taxon>
        <taxon>Bacillati</taxon>
        <taxon>Actinomycetota</taxon>
        <taxon>Actinomycetes</taxon>
        <taxon>Streptosporangiales</taxon>
        <taxon>Nocardiopsidaceae</taxon>
        <taxon>Streptomonospora</taxon>
    </lineage>
</organism>
<dbReference type="GO" id="GO:0016818">
    <property type="term" value="F:hydrolase activity, acting on acid anhydrides, in phosphorus-containing anhydrides"/>
    <property type="evidence" value="ECO:0007669"/>
    <property type="project" value="InterPro"/>
</dbReference>
<evidence type="ECO:0000256" key="3">
    <source>
        <dbReference type="ARBA" id="ARBA00022723"/>
    </source>
</evidence>
<dbReference type="Proteomes" id="UP000575985">
    <property type="component" value="Unassembled WGS sequence"/>
</dbReference>
<dbReference type="PROSITE" id="PS51462">
    <property type="entry name" value="NUDIX"/>
    <property type="match status" value="1"/>
</dbReference>
<comment type="cofactor">
    <cofactor evidence="2">
        <name>Mg(2+)</name>
        <dbReference type="ChEBI" id="CHEBI:18420"/>
    </cofactor>
</comment>
<comment type="caution">
    <text evidence="8">The sequence shown here is derived from an EMBL/GenBank/DDBJ whole genome shotgun (WGS) entry which is preliminary data.</text>
</comment>
<keyword evidence="9" id="KW-1185">Reference proteome</keyword>
<evidence type="ECO:0000256" key="6">
    <source>
        <dbReference type="ARBA" id="ARBA00023211"/>
    </source>
</evidence>
<comment type="cofactor">
    <cofactor evidence="1">
        <name>Mn(2+)</name>
        <dbReference type="ChEBI" id="CHEBI:29035"/>
    </cofactor>
</comment>
<accession>A0A853BQR0</accession>
<gene>
    <name evidence="8" type="ORF">HNR12_003174</name>
</gene>
<feature type="domain" description="Nudix hydrolase" evidence="7">
    <location>
        <begin position="11"/>
        <end position="214"/>
    </location>
</feature>
<dbReference type="RefSeq" id="WP_179768182.1">
    <property type="nucleotide sequence ID" value="NZ_JACCFO010000001.1"/>
</dbReference>
<evidence type="ECO:0000256" key="5">
    <source>
        <dbReference type="ARBA" id="ARBA00022842"/>
    </source>
</evidence>
<reference evidence="8 9" key="1">
    <citation type="submission" date="2020-07" db="EMBL/GenBank/DDBJ databases">
        <title>Sequencing the genomes of 1000 actinobacteria strains.</title>
        <authorList>
            <person name="Klenk H.-P."/>
        </authorList>
    </citation>
    <scope>NUCLEOTIDE SEQUENCE [LARGE SCALE GENOMIC DNA]</scope>
    <source>
        <strain evidence="8 9">DSM 45927</strain>
    </source>
</reference>
<name>A0A853BQR0_9ACTN</name>
<evidence type="ECO:0000256" key="2">
    <source>
        <dbReference type="ARBA" id="ARBA00001946"/>
    </source>
</evidence>
<sequence>MTNTDSGGGVPVRPAATVMLLRERPGLEVYLLRRVRSMPFAPGVYVFPGGGVDDRDTDRGVRWAGPSPAAWAEVLGTAEPLARALVCAAVRETFEESGVLLAGPAESGPVADTRGPDWEADRAALVDRSLAFSAFLDRRGLVLRTDLLRAWSRWITPEGEPRRYDTRFFAAALPDGQSTRDVGGEADRVAWLDPAEAVAAWRRGDLAMLPPTAYSCASLAECGSLAAVMAAPRDLSPVRPELREVDGRVRVVVPGAAPDTP</sequence>
<keyword evidence="5" id="KW-0460">Magnesium</keyword>
<dbReference type="SUPFAM" id="SSF55811">
    <property type="entry name" value="Nudix"/>
    <property type="match status" value="1"/>
</dbReference>
<evidence type="ECO:0000313" key="9">
    <source>
        <dbReference type="Proteomes" id="UP000575985"/>
    </source>
</evidence>
<keyword evidence="4" id="KW-0378">Hydrolase</keyword>
<dbReference type="EMBL" id="JACCFO010000001">
    <property type="protein sequence ID" value="NYI96897.1"/>
    <property type="molecule type" value="Genomic_DNA"/>
</dbReference>
<keyword evidence="3" id="KW-0479">Metal-binding</keyword>
<dbReference type="AlphaFoldDB" id="A0A853BQR0"/>
<protein>
    <submittedName>
        <fullName evidence="8">8-oxo-dGTP pyrophosphatase MutT (NUDIX family)</fullName>
    </submittedName>
</protein>
<dbReference type="InterPro" id="IPR015797">
    <property type="entry name" value="NUDIX_hydrolase-like_dom_sf"/>
</dbReference>
<dbReference type="PANTHER" id="PTHR12318">
    <property type="entry name" value="TESTOSTERONE-REGULATED PROTEIN RP2"/>
    <property type="match status" value="1"/>
</dbReference>
<keyword evidence="6" id="KW-0464">Manganese</keyword>
<dbReference type="CDD" id="cd18870">
    <property type="entry name" value="NUDIX_AcylCoAdiphos_Nudt19"/>
    <property type="match status" value="1"/>
</dbReference>
<evidence type="ECO:0000259" key="7">
    <source>
        <dbReference type="PROSITE" id="PS51462"/>
    </source>
</evidence>
<proteinExistence type="predicted"/>
<evidence type="ECO:0000256" key="1">
    <source>
        <dbReference type="ARBA" id="ARBA00001936"/>
    </source>
</evidence>
<dbReference type="InterPro" id="IPR000086">
    <property type="entry name" value="NUDIX_hydrolase_dom"/>
</dbReference>
<dbReference type="InterPro" id="IPR039121">
    <property type="entry name" value="NUDT19"/>
</dbReference>
<evidence type="ECO:0000256" key="4">
    <source>
        <dbReference type="ARBA" id="ARBA00022801"/>
    </source>
</evidence>
<evidence type="ECO:0000313" key="8">
    <source>
        <dbReference type="EMBL" id="NYI96897.1"/>
    </source>
</evidence>
<dbReference type="GO" id="GO:0046872">
    <property type="term" value="F:metal ion binding"/>
    <property type="evidence" value="ECO:0007669"/>
    <property type="project" value="UniProtKB-KW"/>
</dbReference>
<dbReference type="Gene3D" id="3.90.79.10">
    <property type="entry name" value="Nucleoside Triphosphate Pyrophosphohydrolase"/>
    <property type="match status" value="1"/>
</dbReference>
<dbReference type="PANTHER" id="PTHR12318:SF0">
    <property type="entry name" value="ACYL-COENZYME A DIPHOSPHATASE NUDT19"/>
    <property type="match status" value="1"/>
</dbReference>